<keyword evidence="1" id="KW-0812">Transmembrane</keyword>
<feature type="transmembrane region" description="Helical" evidence="1">
    <location>
        <begin position="16"/>
        <end position="37"/>
    </location>
</feature>
<comment type="caution">
    <text evidence="2">The sequence shown here is derived from an EMBL/GenBank/DDBJ whole genome shotgun (WGS) entry which is preliminary data.</text>
</comment>
<evidence type="ECO:0000313" key="2">
    <source>
        <dbReference type="EMBL" id="MBS9477755.1"/>
    </source>
</evidence>
<dbReference type="Proteomes" id="UP001166585">
    <property type="component" value="Unassembled WGS sequence"/>
</dbReference>
<proteinExistence type="predicted"/>
<gene>
    <name evidence="2" type="ORF">KIP89_11605</name>
</gene>
<evidence type="ECO:0000256" key="1">
    <source>
        <dbReference type="SAM" id="Phobius"/>
    </source>
</evidence>
<dbReference type="RefSeq" id="WP_213755596.1">
    <property type="nucleotide sequence ID" value="NZ_JAHCQH010000016.1"/>
</dbReference>
<keyword evidence="1" id="KW-1133">Transmembrane helix</keyword>
<protein>
    <submittedName>
        <fullName evidence="2">Uncharacterized protein</fullName>
    </submittedName>
</protein>
<organism evidence="2 3">
    <name type="scientific">Ancylobacter radicis</name>
    <dbReference type="NCBI Taxonomy" id="2836179"/>
    <lineage>
        <taxon>Bacteria</taxon>
        <taxon>Pseudomonadati</taxon>
        <taxon>Pseudomonadota</taxon>
        <taxon>Alphaproteobacteria</taxon>
        <taxon>Hyphomicrobiales</taxon>
        <taxon>Xanthobacteraceae</taxon>
        <taxon>Ancylobacter</taxon>
    </lineage>
</organism>
<keyword evidence="1" id="KW-0472">Membrane</keyword>
<name>A0ABS5R926_9HYPH</name>
<sequence>MNPSPPSIAVAPEALTLTWVVVGSIVIELLVLIVFLVRVSWWLSHRFTMIDASFMTVGKDVAQLKADIGNDIAGRRAVADARGDIAQIKATLIEFRERIDRIEANEDGRKHA</sequence>
<evidence type="ECO:0000313" key="3">
    <source>
        <dbReference type="Proteomes" id="UP001166585"/>
    </source>
</evidence>
<reference evidence="2" key="1">
    <citation type="submission" date="2021-05" db="EMBL/GenBank/DDBJ databases">
        <authorList>
            <person name="Sun Q."/>
            <person name="Inoue M."/>
        </authorList>
    </citation>
    <scope>NUCLEOTIDE SEQUENCE</scope>
    <source>
        <strain evidence="2">VKM B-3255</strain>
    </source>
</reference>
<keyword evidence="3" id="KW-1185">Reference proteome</keyword>
<dbReference type="EMBL" id="JAHCQH010000016">
    <property type="protein sequence ID" value="MBS9477755.1"/>
    <property type="molecule type" value="Genomic_DNA"/>
</dbReference>
<accession>A0ABS5R926</accession>